<keyword evidence="2" id="KW-0547">Nucleotide-binding</keyword>
<evidence type="ECO:0000313" key="7">
    <source>
        <dbReference type="Proteomes" id="UP000807825"/>
    </source>
</evidence>
<dbReference type="InterPro" id="IPR015854">
    <property type="entry name" value="ABC_transpr_LolD-like"/>
</dbReference>
<dbReference type="PANTHER" id="PTHR24220:SF86">
    <property type="entry name" value="ABC TRANSPORTER ABCH.1"/>
    <property type="match status" value="1"/>
</dbReference>
<dbReference type="InterPro" id="IPR003439">
    <property type="entry name" value="ABC_transporter-like_ATP-bd"/>
</dbReference>
<evidence type="ECO:0000256" key="2">
    <source>
        <dbReference type="ARBA" id="ARBA00022741"/>
    </source>
</evidence>
<dbReference type="PROSITE" id="PS00211">
    <property type="entry name" value="ABC_TRANSPORTER_1"/>
    <property type="match status" value="1"/>
</dbReference>
<dbReference type="EMBL" id="JACRDE010000308">
    <property type="protein sequence ID" value="MBI5250142.1"/>
    <property type="molecule type" value="Genomic_DNA"/>
</dbReference>
<evidence type="ECO:0000256" key="1">
    <source>
        <dbReference type="ARBA" id="ARBA00022448"/>
    </source>
</evidence>
<evidence type="ECO:0000313" key="6">
    <source>
        <dbReference type="EMBL" id="MBI5250142.1"/>
    </source>
</evidence>
<comment type="similarity">
    <text evidence="4">Belongs to the ABC transporter superfamily. Macrolide exporter (TC 3.A.1.122) family.</text>
</comment>
<sequence>MQANAIIETIDLAKDYIDGGNVIHALKGASIKVYQGEMVAIMGPSGSGKSTLLYVLGLLQPPTSGAYLFKGQDILQYSREDQANFRNKELGFVFQSCDLLPNSTVFENMELPLVYAESDRRQRRKKILDALERVGLSHRVDHWSNRLSGGERQRAAIARALVNNPSLILGDEPTGQLDQKNTEIVVEQLRAIAGQGFTVVLVTHEEDIGQACDRIIRIRDGAVVSEGLENGYVPAVLRSESSENRSAAR</sequence>
<dbReference type="GO" id="GO:0098796">
    <property type="term" value="C:membrane protein complex"/>
    <property type="evidence" value="ECO:0007669"/>
    <property type="project" value="UniProtKB-ARBA"/>
</dbReference>
<gene>
    <name evidence="6" type="ORF">HY912_11670</name>
</gene>
<dbReference type="InterPro" id="IPR003593">
    <property type="entry name" value="AAA+_ATPase"/>
</dbReference>
<dbReference type="GO" id="GO:0022857">
    <property type="term" value="F:transmembrane transporter activity"/>
    <property type="evidence" value="ECO:0007669"/>
    <property type="project" value="TreeGrafter"/>
</dbReference>
<keyword evidence="1" id="KW-0813">Transport</keyword>
<dbReference type="AlphaFoldDB" id="A0A9D6V2B4"/>
<dbReference type="InterPro" id="IPR017871">
    <property type="entry name" value="ABC_transporter-like_CS"/>
</dbReference>
<dbReference type="CDD" id="cd03255">
    <property type="entry name" value="ABC_MJ0796_LolCDE_FtsE"/>
    <property type="match status" value="1"/>
</dbReference>
<reference evidence="6" key="1">
    <citation type="submission" date="2020-07" db="EMBL/GenBank/DDBJ databases">
        <title>Huge and variable diversity of episymbiotic CPR bacteria and DPANN archaea in groundwater ecosystems.</title>
        <authorList>
            <person name="He C.Y."/>
            <person name="Keren R."/>
            <person name="Whittaker M."/>
            <person name="Farag I.F."/>
            <person name="Doudna J."/>
            <person name="Cate J.H.D."/>
            <person name="Banfield J.F."/>
        </authorList>
    </citation>
    <scope>NUCLEOTIDE SEQUENCE</scope>
    <source>
        <strain evidence="6">NC_groundwater_1664_Pr3_B-0.1um_52_9</strain>
    </source>
</reference>
<name>A0A9D6V2B4_9BACT</name>
<dbReference type="Pfam" id="PF00005">
    <property type="entry name" value="ABC_tran"/>
    <property type="match status" value="1"/>
</dbReference>
<dbReference type="GO" id="GO:0005524">
    <property type="term" value="F:ATP binding"/>
    <property type="evidence" value="ECO:0007669"/>
    <property type="project" value="UniProtKB-KW"/>
</dbReference>
<dbReference type="FunFam" id="3.40.50.300:FF:000032">
    <property type="entry name" value="Export ABC transporter ATP-binding protein"/>
    <property type="match status" value="1"/>
</dbReference>
<dbReference type="GO" id="GO:0016887">
    <property type="term" value="F:ATP hydrolysis activity"/>
    <property type="evidence" value="ECO:0007669"/>
    <property type="project" value="InterPro"/>
</dbReference>
<protein>
    <submittedName>
        <fullName evidence="6">ABC transporter ATP-binding protein</fullName>
    </submittedName>
</protein>
<comment type="caution">
    <text evidence="6">The sequence shown here is derived from an EMBL/GenBank/DDBJ whole genome shotgun (WGS) entry which is preliminary data.</text>
</comment>
<dbReference type="GO" id="GO:0005886">
    <property type="term" value="C:plasma membrane"/>
    <property type="evidence" value="ECO:0007669"/>
    <property type="project" value="TreeGrafter"/>
</dbReference>
<proteinExistence type="inferred from homology"/>
<dbReference type="Proteomes" id="UP000807825">
    <property type="component" value="Unassembled WGS sequence"/>
</dbReference>
<dbReference type="SUPFAM" id="SSF52540">
    <property type="entry name" value="P-loop containing nucleoside triphosphate hydrolases"/>
    <property type="match status" value="1"/>
</dbReference>
<dbReference type="Gene3D" id="3.40.50.300">
    <property type="entry name" value="P-loop containing nucleotide triphosphate hydrolases"/>
    <property type="match status" value="1"/>
</dbReference>
<dbReference type="InterPro" id="IPR017911">
    <property type="entry name" value="MacB-like_ATP-bd"/>
</dbReference>
<organism evidence="6 7">
    <name type="scientific">Desulfomonile tiedjei</name>
    <dbReference type="NCBI Taxonomy" id="2358"/>
    <lineage>
        <taxon>Bacteria</taxon>
        <taxon>Pseudomonadati</taxon>
        <taxon>Thermodesulfobacteriota</taxon>
        <taxon>Desulfomonilia</taxon>
        <taxon>Desulfomonilales</taxon>
        <taxon>Desulfomonilaceae</taxon>
        <taxon>Desulfomonile</taxon>
    </lineage>
</organism>
<dbReference type="SMART" id="SM00382">
    <property type="entry name" value="AAA"/>
    <property type="match status" value="1"/>
</dbReference>
<feature type="domain" description="ABC transporter" evidence="5">
    <location>
        <begin position="7"/>
        <end position="245"/>
    </location>
</feature>
<accession>A0A9D6V2B4</accession>
<dbReference type="PROSITE" id="PS50893">
    <property type="entry name" value="ABC_TRANSPORTER_2"/>
    <property type="match status" value="1"/>
</dbReference>
<evidence type="ECO:0000256" key="3">
    <source>
        <dbReference type="ARBA" id="ARBA00022840"/>
    </source>
</evidence>
<evidence type="ECO:0000256" key="4">
    <source>
        <dbReference type="ARBA" id="ARBA00038388"/>
    </source>
</evidence>
<evidence type="ECO:0000259" key="5">
    <source>
        <dbReference type="PROSITE" id="PS50893"/>
    </source>
</evidence>
<dbReference type="PANTHER" id="PTHR24220">
    <property type="entry name" value="IMPORT ATP-BINDING PROTEIN"/>
    <property type="match status" value="1"/>
</dbReference>
<dbReference type="InterPro" id="IPR027417">
    <property type="entry name" value="P-loop_NTPase"/>
</dbReference>
<keyword evidence="3 6" id="KW-0067">ATP-binding</keyword>